<evidence type="ECO:0000313" key="2">
    <source>
        <dbReference type="EMBL" id="KAK9761734.1"/>
    </source>
</evidence>
<sequence>MYSLIITLTALLLTTSNVHAGAITACINSNGVNCSERSCSVENCCNFQPDMKNNMASVRVNNRAGCHIFENSDCKGRAWAVDYTGNFVNLPAWLKNNNASLQCHGA</sequence>
<reference evidence="2 3" key="1">
    <citation type="submission" date="2023-04" db="EMBL/GenBank/DDBJ databases">
        <title>Genome of Basidiobolus ranarum AG-B5.</title>
        <authorList>
            <person name="Stajich J.E."/>
            <person name="Carter-House D."/>
            <person name="Gryganskyi A."/>
        </authorList>
    </citation>
    <scope>NUCLEOTIDE SEQUENCE [LARGE SCALE GENOMIC DNA]</scope>
    <source>
        <strain evidence="2 3">AG-B5</strain>
    </source>
</reference>
<dbReference type="EMBL" id="JASJQH010001245">
    <property type="protein sequence ID" value="KAK9761734.1"/>
    <property type="molecule type" value="Genomic_DNA"/>
</dbReference>
<dbReference type="Proteomes" id="UP001479436">
    <property type="component" value="Unassembled WGS sequence"/>
</dbReference>
<comment type="caution">
    <text evidence="2">The sequence shown here is derived from an EMBL/GenBank/DDBJ whole genome shotgun (WGS) entry which is preliminary data.</text>
</comment>
<proteinExistence type="predicted"/>
<protein>
    <submittedName>
        <fullName evidence="2">Uncharacterized protein</fullName>
    </submittedName>
</protein>
<accession>A0ABR2WJN5</accession>
<feature type="signal peptide" evidence="1">
    <location>
        <begin position="1"/>
        <end position="20"/>
    </location>
</feature>
<feature type="chain" id="PRO_5045280326" evidence="1">
    <location>
        <begin position="21"/>
        <end position="106"/>
    </location>
</feature>
<evidence type="ECO:0000313" key="3">
    <source>
        <dbReference type="Proteomes" id="UP001479436"/>
    </source>
</evidence>
<organism evidence="2 3">
    <name type="scientific">Basidiobolus ranarum</name>
    <dbReference type="NCBI Taxonomy" id="34480"/>
    <lineage>
        <taxon>Eukaryota</taxon>
        <taxon>Fungi</taxon>
        <taxon>Fungi incertae sedis</taxon>
        <taxon>Zoopagomycota</taxon>
        <taxon>Entomophthoromycotina</taxon>
        <taxon>Basidiobolomycetes</taxon>
        <taxon>Basidiobolales</taxon>
        <taxon>Basidiobolaceae</taxon>
        <taxon>Basidiobolus</taxon>
    </lineage>
</organism>
<evidence type="ECO:0000256" key="1">
    <source>
        <dbReference type="SAM" id="SignalP"/>
    </source>
</evidence>
<gene>
    <name evidence="2" type="ORF">K7432_013143</name>
</gene>
<keyword evidence="1" id="KW-0732">Signal</keyword>
<name>A0ABR2WJN5_9FUNG</name>
<keyword evidence="3" id="KW-1185">Reference proteome</keyword>